<dbReference type="Gene3D" id="1.10.287.950">
    <property type="entry name" value="Methyl-accepting chemotaxis protein"/>
    <property type="match status" value="1"/>
</dbReference>
<dbReference type="InterPro" id="IPR003660">
    <property type="entry name" value="HAMP_dom"/>
</dbReference>
<dbReference type="PROSITE" id="PS50111">
    <property type="entry name" value="CHEMOTAXIS_TRANSDUC_2"/>
    <property type="match status" value="1"/>
</dbReference>
<feature type="transmembrane region" description="Helical" evidence="5">
    <location>
        <begin position="12"/>
        <end position="30"/>
    </location>
</feature>
<evidence type="ECO:0000313" key="8">
    <source>
        <dbReference type="EMBL" id="ETI62396.1"/>
    </source>
</evidence>
<dbReference type="Pfam" id="PF00672">
    <property type="entry name" value="HAMP"/>
    <property type="match status" value="1"/>
</dbReference>
<dbReference type="SUPFAM" id="SSF58104">
    <property type="entry name" value="Methyl-accepting chemotaxis protein (MCP) signaling domain"/>
    <property type="match status" value="1"/>
</dbReference>
<keyword evidence="9" id="KW-1185">Reference proteome</keyword>
<comment type="subcellular location">
    <subcellularLocation>
        <location evidence="1">Membrane</location>
    </subcellularLocation>
</comment>
<keyword evidence="5" id="KW-0472">Membrane</keyword>
<evidence type="ECO:0000256" key="2">
    <source>
        <dbReference type="ARBA" id="ARBA00023224"/>
    </source>
</evidence>
<evidence type="ECO:0000259" key="7">
    <source>
        <dbReference type="PROSITE" id="PS50885"/>
    </source>
</evidence>
<dbReference type="GO" id="GO:0004888">
    <property type="term" value="F:transmembrane signaling receptor activity"/>
    <property type="evidence" value="ECO:0007669"/>
    <property type="project" value="InterPro"/>
</dbReference>
<dbReference type="AlphaFoldDB" id="W1RYY0"/>
<evidence type="ECO:0000313" key="9">
    <source>
        <dbReference type="Proteomes" id="UP000018857"/>
    </source>
</evidence>
<dbReference type="RefSeq" id="WP_024022472.1">
    <property type="nucleotide sequence ID" value="NZ_AYOZ01000001.1"/>
</dbReference>
<dbReference type="FunFam" id="1.10.287.950:FF:000001">
    <property type="entry name" value="Methyl-accepting chemotaxis sensory transducer"/>
    <property type="match status" value="1"/>
</dbReference>
<dbReference type="STRING" id="1208321.D104_01245"/>
<proteinExistence type="inferred from homology"/>
<gene>
    <name evidence="8" type="ORF">D104_01245</name>
</gene>
<reference evidence="8 9" key="1">
    <citation type="journal article" date="2014" name="Genome Announc.">
        <title>Draft Genome Sequence of Marinomonas sp. Strain D104, a Polycyclic Aromatic Hydrocarbon-Degrading Bacterium from the Deep-Sea Sediment of the Arctic Ocean.</title>
        <authorList>
            <person name="Dong C."/>
            <person name="Bai X."/>
            <person name="Lai Q."/>
            <person name="Xie Y."/>
            <person name="Chen X."/>
            <person name="Shao Z."/>
        </authorList>
    </citation>
    <scope>NUCLEOTIDE SEQUENCE [LARGE SCALE GENOMIC DNA]</scope>
    <source>
        <strain evidence="8 9">D104</strain>
    </source>
</reference>
<dbReference type="PATRIC" id="fig|1208321.3.peg.251"/>
<dbReference type="PANTHER" id="PTHR32089">
    <property type="entry name" value="METHYL-ACCEPTING CHEMOTAXIS PROTEIN MCPB"/>
    <property type="match status" value="1"/>
</dbReference>
<comment type="similarity">
    <text evidence="3">Belongs to the methyl-accepting chemotaxis (MCP) protein family.</text>
</comment>
<dbReference type="GO" id="GO:0006935">
    <property type="term" value="P:chemotaxis"/>
    <property type="evidence" value="ECO:0007669"/>
    <property type="project" value="InterPro"/>
</dbReference>
<keyword evidence="2 4" id="KW-0807">Transducer</keyword>
<dbReference type="CDD" id="cd11386">
    <property type="entry name" value="MCP_signal"/>
    <property type="match status" value="1"/>
</dbReference>
<evidence type="ECO:0000256" key="5">
    <source>
        <dbReference type="SAM" id="Phobius"/>
    </source>
</evidence>
<keyword evidence="5" id="KW-1133">Transmembrane helix</keyword>
<feature type="domain" description="Methyl-accepting transducer" evidence="6">
    <location>
        <begin position="292"/>
        <end position="528"/>
    </location>
</feature>
<evidence type="ECO:0000259" key="6">
    <source>
        <dbReference type="PROSITE" id="PS50111"/>
    </source>
</evidence>
<dbReference type="CDD" id="cd06225">
    <property type="entry name" value="HAMP"/>
    <property type="match status" value="1"/>
</dbReference>
<protein>
    <submittedName>
        <fullName evidence="8">Methyl-accepting chemotaxis protein</fullName>
    </submittedName>
</protein>
<feature type="transmembrane region" description="Helical" evidence="5">
    <location>
        <begin position="209"/>
        <end position="231"/>
    </location>
</feature>
<dbReference type="PROSITE" id="PS50885">
    <property type="entry name" value="HAMP"/>
    <property type="match status" value="1"/>
</dbReference>
<evidence type="ECO:0000256" key="4">
    <source>
        <dbReference type="PROSITE-ProRule" id="PRU00284"/>
    </source>
</evidence>
<dbReference type="GO" id="GO:0007165">
    <property type="term" value="P:signal transduction"/>
    <property type="evidence" value="ECO:0007669"/>
    <property type="project" value="UniProtKB-KW"/>
</dbReference>
<dbReference type="SMART" id="SM00304">
    <property type="entry name" value="HAMP"/>
    <property type="match status" value="1"/>
</dbReference>
<comment type="caution">
    <text evidence="8">The sequence shown here is derived from an EMBL/GenBank/DDBJ whole genome shotgun (WGS) entry which is preliminary data.</text>
</comment>
<dbReference type="EMBL" id="AYOZ01000001">
    <property type="protein sequence ID" value="ETI62396.1"/>
    <property type="molecule type" value="Genomic_DNA"/>
</dbReference>
<dbReference type="Proteomes" id="UP000018857">
    <property type="component" value="Unassembled WGS sequence"/>
</dbReference>
<dbReference type="OrthoDB" id="5613951at2"/>
<dbReference type="Pfam" id="PF00015">
    <property type="entry name" value="MCPsignal"/>
    <property type="match status" value="1"/>
</dbReference>
<keyword evidence="5" id="KW-0812">Transmembrane</keyword>
<name>W1RYY0_9GAMM</name>
<dbReference type="PRINTS" id="PR00260">
    <property type="entry name" value="CHEMTRNSDUCR"/>
</dbReference>
<accession>W1RYY0</accession>
<dbReference type="eggNOG" id="COG0840">
    <property type="taxonomic scope" value="Bacteria"/>
</dbReference>
<dbReference type="GO" id="GO:0016020">
    <property type="term" value="C:membrane"/>
    <property type="evidence" value="ECO:0007669"/>
    <property type="project" value="UniProtKB-SubCell"/>
</dbReference>
<dbReference type="PANTHER" id="PTHR32089:SF112">
    <property type="entry name" value="LYSOZYME-LIKE PROTEIN-RELATED"/>
    <property type="match status" value="1"/>
</dbReference>
<dbReference type="InterPro" id="IPR004090">
    <property type="entry name" value="Chemotax_Me-accpt_rcpt"/>
</dbReference>
<dbReference type="SMART" id="SM00283">
    <property type="entry name" value="MA"/>
    <property type="match status" value="1"/>
</dbReference>
<evidence type="ECO:0000256" key="1">
    <source>
        <dbReference type="ARBA" id="ARBA00004370"/>
    </source>
</evidence>
<organism evidence="8 9">
    <name type="scientific">Marinomonas profundimaris</name>
    <dbReference type="NCBI Taxonomy" id="1208321"/>
    <lineage>
        <taxon>Bacteria</taxon>
        <taxon>Pseudomonadati</taxon>
        <taxon>Pseudomonadota</taxon>
        <taxon>Gammaproteobacteria</taxon>
        <taxon>Oceanospirillales</taxon>
        <taxon>Oceanospirillaceae</taxon>
        <taxon>Marinomonas</taxon>
    </lineage>
</organism>
<feature type="domain" description="HAMP" evidence="7">
    <location>
        <begin position="233"/>
        <end position="287"/>
    </location>
</feature>
<sequence length="564" mass="61744">MLKNVKISHKILLMSVVQLLIISLLGYVSLSNMFKVGEEIGDIAHKNIPLARSISTITEHQLEESVLFEKVVSHSLVDLVKGKGTSKESLDLIAKLDKKTKSLHDELFALEARLNTLFNESHSAAEAERYADLLVEFKKIKQEFLHLEEQIFVLLEEIRTSGIKATLDKIYNLEKENELVSFHLVALLDKAQKFSLDAANKAEQDEKEAIVYISTILGIAFLLGILIALFIGRSITTPLHLLIDRIQGVVNGGGDLTYRINSPSKDELGDVSNIFDSFMAKLQHIIKNVNVSAASLGKSSETAIGIINNTLDGVEKQSAETRQVNESVRHLSETTVEVAKNTQDASAVAERVKTRVLEGKNSANESQEIIKKLALDVQTTSKDISALVKETDNIGAVLDTIQGIAEQTNLLALNAAIEAARAGETGRGFAVVADEVRSLAQRTQESTVDIKSLVEKLQAEAAKAMDSMNRGSAVTEECLEKSQRTSEVFDEAAVAVNEIYAFNTKIASTTEEQASIAELVQVSIENINKISEQTRTDTQSAVQSNEDIGKRLADLNANLSEFKC</sequence>
<evidence type="ECO:0000256" key="3">
    <source>
        <dbReference type="ARBA" id="ARBA00029447"/>
    </source>
</evidence>
<dbReference type="InterPro" id="IPR004089">
    <property type="entry name" value="MCPsignal_dom"/>
</dbReference>